<evidence type="ECO:0000313" key="8">
    <source>
        <dbReference type="EMBL" id="MBC5733878.1"/>
    </source>
</evidence>
<evidence type="ECO:0000256" key="5">
    <source>
        <dbReference type="ARBA" id="ARBA00022777"/>
    </source>
</evidence>
<evidence type="ECO:0000259" key="7">
    <source>
        <dbReference type="PROSITE" id="PS50109"/>
    </source>
</evidence>
<dbReference type="RefSeq" id="WP_186907763.1">
    <property type="nucleotide sequence ID" value="NZ_JACOPP010000010.1"/>
</dbReference>
<evidence type="ECO:0000256" key="6">
    <source>
        <dbReference type="ARBA" id="ARBA00023012"/>
    </source>
</evidence>
<dbReference type="SUPFAM" id="SSF47384">
    <property type="entry name" value="Homodimeric domain of signal transducing histidine kinase"/>
    <property type="match status" value="1"/>
</dbReference>
<evidence type="ECO:0000256" key="1">
    <source>
        <dbReference type="ARBA" id="ARBA00000085"/>
    </source>
</evidence>
<evidence type="ECO:0000256" key="4">
    <source>
        <dbReference type="ARBA" id="ARBA00022679"/>
    </source>
</evidence>
<protein>
    <recommendedName>
        <fullName evidence="2">histidine kinase</fullName>
        <ecNumber evidence="2">2.7.13.3</ecNumber>
    </recommendedName>
</protein>
<dbReference type="InterPro" id="IPR003594">
    <property type="entry name" value="HATPase_dom"/>
</dbReference>
<reference evidence="8" key="1">
    <citation type="submission" date="2020-08" db="EMBL/GenBank/DDBJ databases">
        <title>Genome public.</title>
        <authorList>
            <person name="Liu C."/>
            <person name="Sun Q."/>
        </authorList>
    </citation>
    <scope>NUCLEOTIDE SEQUENCE</scope>
    <source>
        <strain evidence="8">NSJ-51</strain>
    </source>
</reference>
<dbReference type="InterPro" id="IPR036890">
    <property type="entry name" value="HATPase_C_sf"/>
</dbReference>
<evidence type="ECO:0000313" key="9">
    <source>
        <dbReference type="Proteomes" id="UP000661435"/>
    </source>
</evidence>
<accession>A0A8J6MF18</accession>
<dbReference type="PRINTS" id="PR00344">
    <property type="entry name" value="BCTRLSENSOR"/>
</dbReference>
<dbReference type="PANTHER" id="PTHR43711:SF1">
    <property type="entry name" value="HISTIDINE KINASE 1"/>
    <property type="match status" value="1"/>
</dbReference>
<dbReference type="InterPro" id="IPR005467">
    <property type="entry name" value="His_kinase_dom"/>
</dbReference>
<dbReference type="CDD" id="cd00075">
    <property type="entry name" value="HATPase"/>
    <property type="match status" value="1"/>
</dbReference>
<dbReference type="GO" id="GO:0000155">
    <property type="term" value="F:phosphorelay sensor kinase activity"/>
    <property type="evidence" value="ECO:0007669"/>
    <property type="project" value="InterPro"/>
</dbReference>
<dbReference type="EMBL" id="JACOPP010000010">
    <property type="protein sequence ID" value="MBC5733878.1"/>
    <property type="molecule type" value="Genomic_DNA"/>
</dbReference>
<dbReference type="InterPro" id="IPR003661">
    <property type="entry name" value="HisK_dim/P_dom"/>
</dbReference>
<gene>
    <name evidence="8" type="ORF">H8S57_09085</name>
</gene>
<keyword evidence="3" id="KW-0597">Phosphoprotein</keyword>
<keyword evidence="6" id="KW-0902">Two-component regulatory system</keyword>
<dbReference type="Proteomes" id="UP000661435">
    <property type="component" value="Unassembled WGS sequence"/>
</dbReference>
<dbReference type="FunFam" id="1.10.287.130:FF:000001">
    <property type="entry name" value="Two-component sensor histidine kinase"/>
    <property type="match status" value="1"/>
</dbReference>
<evidence type="ECO:0000256" key="3">
    <source>
        <dbReference type="ARBA" id="ARBA00022553"/>
    </source>
</evidence>
<sequence>MRRFWSAGPRRLRWKLLRPLGGTFALLWLGTMALLTHNTCRELESSAKAAARSAQTSLEEHCEFYENNLANGLGDEAANILRNNLSSLSLGQVSEMDGGMALTARTEAGYVRSQLAWGWGHREGVDIGQRWYISLDEGLDDRGQLELARWILAHRSGWEYGIYPPDDREGAWSGDGSFARITGLERPGHAIAVQKIEIIHPDGTADTMVETALEGAGETWDFAYLQVRSVLLPSWSSNGKDGPVNMERRLASFREAQAILDREIAGAERSVWKDGGFALGSTMGNTVLQYLAVQCDVLPAALKQEAGLYLSTGLLTLIVLLVLSARLSRQVTEPVEQLCARVAEGASCPENGPIRELNALAAAFHSDQARREAQLTRERDFARAAAHELKTPLAVLRSHAEALREDIAPEKRAQYLDIILDESDRMGALVGEMLDLSRLEAGAGGSEVLPVELAELAEETLSRLAPGARAKGVRLEPDLHPALVSGDRARLERVLSNLTSNALRHCPAGGAVRVQTERVRGQAVLTVENDGEPVPEQDLPRLWEPFFKGDRSRSRARGGAGLGLAIVRAAVLAHGGSCTAENIPGGVRFQVRLPALQSER</sequence>
<dbReference type="Pfam" id="PF02518">
    <property type="entry name" value="HATPase_c"/>
    <property type="match status" value="1"/>
</dbReference>
<dbReference type="PROSITE" id="PS50109">
    <property type="entry name" value="HIS_KIN"/>
    <property type="match status" value="1"/>
</dbReference>
<dbReference type="CDD" id="cd00082">
    <property type="entry name" value="HisKA"/>
    <property type="match status" value="1"/>
</dbReference>
<dbReference type="PANTHER" id="PTHR43711">
    <property type="entry name" value="TWO-COMPONENT HISTIDINE KINASE"/>
    <property type="match status" value="1"/>
</dbReference>
<dbReference type="InterPro" id="IPR050736">
    <property type="entry name" value="Sensor_HK_Regulatory"/>
</dbReference>
<dbReference type="Gene3D" id="1.10.287.130">
    <property type="match status" value="1"/>
</dbReference>
<proteinExistence type="predicted"/>
<organism evidence="8 9">
    <name type="scientific">Lawsonibacter hominis</name>
    <dbReference type="NCBI Taxonomy" id="2763053"/>
    <lineage>
        <taxon>Bacteria</taxon>
        <taxon>Bacillati</taxon>
        <taxon>Bacillota</taxon>
        <taxon>Clostridia</taxon>
        <taxon>Eubacteriales</taxon>
        <taxon>Oscillospiraceae</taxon>
        <taxon>Lawsonibacter</taxon>
    </lineage>
</organism>
<comment type="caution">
    <text evidence="8">The sequence shown here is derived from an EMBL/GenBank/DDBJ whole genome shotgun (WGS) entry which is preliminary data.</text>
</comment>
<dbReference type="Gene3D" id="3.30.565.10">
    <property type="entry name" value="Histidine kinase-like ATPase, C-terminal domain"/>
    <property type="match status" value="1"/>
</dbReference>
<keyword evidence="5 8" id="KW-0418">Kinase</keyword>
<evidence type="ECO:0000256" key="2">
    <source>
        <dbReference type="ARBA" id="ARBA00012438"/>
    </source>
</evidence>
<keyword evidence="4" id="KW-0808">Transferase</keyword>
<comment type="catalytic activity">
    <reaction evidence="1">
        <text>ATP + protein L-histidine = ADP + protein N-phospho-L-histidine.</text>
        <dbReference type="EC" id="2.7.13.3"/>
    </reaction>
</comment>
<dbReference type="Pfam" id="PF00512">
    <property type="entry name" value="HisKA"/>
    <property type="match status" value="1"/>
</dbReference>
<dbReference type="AlphaFoldDB" id="A0A8J6MF18"/>
<dbReference type="EC" id="2.7.13.3" evidence="2"/>
<name>A0A8J6MF18_9FIRM</name>
<dbReference type="SMART" id="SM00387">
    <property type="entry name" value="HATPase_c"/>
    <property type="match status" value="1"/>
</dbReference>
<dbReference type="InterPro" id="IPR004358">
    <property type="entry name" value="Sig_transdc_His_kin-like_C"/>
</dbReference>
<dbReference type="SMART" id="SM00388">
    <property type="entry name" value="HisKA"/>
    <property type="match status" value="1"/>
</dbReference>
<feature type="domain" description="Histidine kinase" evidence="7">
    <location>
        <begin position="384"/>
        <end position="597"/>
    </location>
</feature>
<keyword evidence="9" id="KW-1185">Reference proteome</keyword>
<dbReference type="SUPFAM" id="SSF55874">
    <property type="entry name" value="ATPase domain of HSP90 chaperone/DNA topoisomerase II/histidine kinase"/>
    <property type="match status" value="1"/>
</dbReference>
<dbReference type="InterPro" id="IPR036097">
    <property type="entry name" value="HisK_dim/P_sf"/>
</dbReference>